<reference evidence="2 3" key="1">
    <citation type="submission" date="2014-02" db="EMBL/GenBank/DDBJ databases">
        <title>The small core and large imbalanced accessory genome model reveals a collaborative survival strategy of Sorangium cellulosum strains in nature.</title>
        <authorList>
            <person name="Han K."/>
            <person name="Peng R."/>
            <person name="Blom J."/>
            <person name="Li Y.-Z."/>
        </authorList>
    </citation>
    <scope>NUCLEOTIDE SEQUENCE [LARGE SCALE GENOMIC DNA]</scope>
    <source>
        <strain evidence="2 3">So0011-07</strain>
    </source>
</reference>
<feature type="chain" id="PRO_5007568750" evidence="1">
    <location>
        <begin position="21"/>
        <end position="358"/>
    </location>
</feature>
<sequence length="358" mass="36777">MRVRHVMTTAALAGLFAACAGSEGGESGKPVYATVCEARCACEGCSGDQGGLCEAEQGALAQQAEERCQAEHTAYIDCVRLEGRCVDGHHAAEGCEVAAAALLGCLEPSEQDRCPSEGDGTCDEPRGTGRCPDGTDPADCQSFCPYTGNGVCDEPGHTGLCPAGTDIEDCEPPACDHVGNGACDEPEGTGLCAEETDVEDCAVPTCDSTDNGECDEPEGTKRCAEGTDVNDCAVAPCASKNNGECDEPEGTGLCEEGTDVNDCKDFGTCDSLHSCGSGTTGCVACANQGSCADELAACVSNDECIYFRQCAVTCADSACIDRCIAAHPDGASLYHPYDRCVHCDECYYSCSAGGVFAC</sequence>
<dbReference type="EMBL" id="JEMB01001276">
    <property type="protein sequence ID" value="KYF88969.1"/>
    <property type="molecule type" value="Genomic_DNA"/>
</dbReference>
<organism evidence="2 3">
    <name type="scientific">Sorangium cellulosum</name>
    <name type="common">Polyangium cellulosum</name>
    <dbReference type="NCBI Taxonomy" id="56"/>
    <lineage>
        <taxon>Bacteria</taxon>
        <taxon>Pseudomonadati</taxon>
        <taxon>Myxococcota</taxon>
        <taxon>Polyangia</taxon>
        <taxon>Polyangiales</taxon>
        <taxon>Polyangiaceae</taxon>
        <taxon>Sorangium</taxon>
    </lineage>
</organism>
<evidence type="ECO:0000256" key="1">
    <source>
        <dbReference type="SAM" id="SignalP"/>
    </source>
</evidence>
<dbReference type="AlphaFoldDB" id="A0A150S942"/>
<evidence type="ECO:0000313" key="2">
    <source>
        <dbReference type="EMBL" id="KYF88969.1"/>
    </source>
</evidence>
<comment type="caution">
    <text evidence="2">The sequence shown here is derived from an EMBL/GenBank/DDBJ whole genome shotgun (WGS) entry which is preliminary data.</text>
</comment>
<protein>
    <submittedName>
        <fullName evidence="2">Latent transforming growth factor beta-binding protein</fullName>
    </submittedName>
</protein>
<gene>
    <name evidence="2" type="ORF">BE17_26675</name>
</gene>
<dbReference type="PROSITE" id="PS51257">
    <property type="entry name" value="PROKAR_LIPOPROTEIN"/>
    <property type="match status" value="1"/>
</dbReference>
<feature type="signal peptide" evidence="1">
    <location>
        <begin position="1"/>
        <end position="20"/>
    </location>
</feature>
<proteinExistence type="predicted"/>
<name>A0A150S942_SORCE</name>
<dbReference type="Proteomes" id="UP000075635">
    <property type="component" value="Unassembled WGS sequence"/>
</dbReference>
<evidence type="ECO:0000313" key="3">
    <source>
        <dbReference type="Proteomes" id="UP000075635"/>
    </source>
</evidence>
<accession>A0A150S942</accession>
<keyword evidence="1" id="KW-0732">Signal</keyword>